<dbReference type="AlphaFoldDB" id="A0A7C3LTW9"/>
<keyword evidence="6 7" id="KW-0460">Magnesium</keyword>
<dbReference type="InterPro" id="IPR033942">
    <property type="entry name" value="IMPase"/>
</dbReference>
<comment type="cofactor">
    <cofactor evidence="2 7 8">
        <name>Mg(2+)</name>
        <dbReference type="ChEBI" id="CHEBI:18420"/>
    </cofactor>
</comment>
<keyword evidence="5 8" id="KW-0378">Hydrolase</keyword>
<dbReference type="PANTHER" id="PTHR20854:SF4">
    <property type="entry name" value="INOSITOL-1-MONOPHOSPHATASE-RELATED"/>
    <property type="match status" value="1"/>
</dbReference>
<dbReference type="InterPro" id="IPR020583">
    <property type="entry name" value="Inositol_monoP_metal-BS"/>
</dbReference>
<dbReference type="PRINTS" id="PR00377">
    <property type="entry name" value="IMPHPHTASES"/>
</dbReference>
<feature type="binding site" evidence="7">
    <location>
        <position position="88"/>
    </location>
    <ligand>
        <name>Mg(2+)</name>
        <dbReference type="ChEBI" id="CHEBI:18420"/>
        <label>1</label>
        <note>catalytic</note>
    </ligand>
</feature>
<dbReference type="PROSITE" id="PS00629">
    <property type="entry name" value="IMP_1"/>
    <property type="match status" value="1"/>
</dbReference>
<evidence type="ECO:0000256" key="2">
    <source>
        <dbReference type="ARBA" id="ARBA00001946"/>
    </source>
</evidence>
<evidence type="ECO:0000313" key="9">
    <source>
        <dbReference type="EMBL" id="HFT93507.1"/>
    </source>
</evidence>
<protein>
    <recommendedName>
        <fullName evidence="8">Inositol-1-monophosphatase</fullName>
        <ecNumber evidence="8">3.1.3.25</ecNumber>
    </recommendedName>
</protein>
<feature type="binding site" evidence="7">
    <location>
        <position position="69"/>
    </location>
    <ligand>
        <name>Mg(2+)</name>
        <dbReference type="ChEBI" id="CHEBI:18420"/>
        <label>1</label>
        <note>catalytic</note>
    </ligand>
</feature>
<gene>
    <name evidence="9" type="ORF">ENX03_06135</name>
</gene>
<comment type="catalytic activity">
    <reaction evidence="1 8">
        <text>a myo-inositol phosphate + H2O = myo-inositol + phosphate</text>
        <dbReference type="Rhea" id="RHEA:24056"/>
        <dbReference type="ChEBI" id="CHEBI:15377"/>
        <dbReference type="ChEBI" id="CHEBI:17268"/>
        <dbReference type="ChEBI" id="CHEBI:43474"/>
        <dbReference type="ChEBI" id="CHEBI:84139"/>
        <dbReference type="EC" id="3.1.3.25"/>
    </reaction>
</comment>
<name>A0A7C3LTW9_9BACT</name>
<dbReference type="FunFam" id="3.30.540.10:FF:000003">
    <property type="entry name" value="Inositol-1-monophosphatase"/>
    <property type="match status" value="1"/>
</dbReference>
<sequence>MGCDVQAVQKVAREAASAAGKILLEGYTREIKISYKGDIDLVTEVDWASEKEIIRHIRQSFPDHSILGEEGGIVSGPGNGRWIIDPLDGTTNYTHHFPFFAISIGFESEGEVLYGLVYDPLRDQVFEAQKEGGATLNRVPLSVSKTTSLSKSLLVTGFSSSKPDDPERDNLPFFNRLSRRVQGIRRTGSAALDLCYVGMGAVDGFWEIGLAPWDTAAGGLIVREAGGRTSDRINARHELTSSMIVASNGHIHEEIITVLGEISD</sequence>
<organism evidence="9">
    <name type="scientific">Leptospirillum ferriphilum</name>
    <dbReference type="NCBI Taxonomy" id="178606"/>
    <lineage>
        <taxon>Bacteria</taxon>
        <taxon>Pseudomonadati</taxon>
        <taxon>Nitrospirota</taxon>
        <taxon>Nitrospiria</taxon>
        <taxon>Nitrospirales</taxon>
        <taxon>Nitrospiraceae</taxon>
        <taxon>Leptospirillum</taxon>
    </lineage>
</organism>
<comment type="caution">
    <text evidence="9">The sequence shown here is derived from an EMBL/GenBank/DDBJ whole genome shotgun (WGS) entry which is preliminary data.</text>
</comment>
<feature type="binding site" evidence="7">
    <location>
        <position position="85"/>
    </location>
    <ligand>
        <name>Mg(2+)</name>
        <dbReference type="ChEBI" id="CHEBI:18420"/>
        <label>1</label>
        <note>catalytic</note>
    </ligand>
</feature>
<dbReference type="Gene3D" id="3.40.190.80">
    <property type="match status" value="1"/>
</dbReference>
<feature type="binding site" evidence="7">
    <location>
        <position position="87"/>
    </location>
    <ligand>
        <name>Mg(2+)</name>
        <dbReference type="ChEBI" id="CHEBI:18420"/>
        <label>1</label>
        <note>catalytic</note>
    </ligand>
</feature>
<evidence type="ECO:0000256" key="6">
    <source>
        <dbReference type="ARBA" id="ARBA00022842"/>
    </source>
</evidence>
<dbReference type="EMBL" id="DTMM01000120">
    <property type="protein sequence ID" value="HFT93507.1"/>
    <property type="molecule type" value="Genomic_DNA"/>
</dbReference>
<keyword evidence="4 7" id="KW-0479">Metal-binding</keyword>
<comment type="similarity">
    <text evidence="3 8">Belongs to the inositol monophosphatase superfamily.</text>
</comment>
<dbReference type="GO" id="GO:0008934">
    <property type="term" value="F:inositol monophosphate 1-phosphatase activity"/>
    <property type="evidence" value="ECO:0007669"/>
    <property type="project" value="InterPro"/>
</dbReference>
<accession>A0A7C3LTW9</accession>
<proteinExistence type="inferred from homology"/>
<dbReference type="Pfam" id="PF00459">
    <property type="entry name" value="Inositol_P"/>
    <property type="match status" value="1"/>
</dbReference>
<dbReference type="GO" id="GO:0006020">
    <property type="term" value="P:inositol metabolic process"/>
    <property type="evidence" value="ECO:0007669"/>
    <property type="project" value="TreeGrafter"/>
</dbReference>
<evidence type="ECO:0000256" key="8">
    <source>
        <dbReference type="RuleBase" id="RU364068"/>
    </source>
</evidence>
<evidence type="ECO:0000256" key="1">
    <source>
        <dbReference type="ARBA" id="ARBA00001033"/>
    </source>
</evidence>
<dbReference type="GO" id="GO:0046854">
    <property type="term" value="P:phosphatidylinositol phosphate biosynthetic process"/>
    <property type="evidence" value="ECO:0007669"/>
    <property type="project" value="InterPro"/>
</dbReference>
<reference evidence="9" key="1">
    <citation type="journal article" date="2020" name="mSystems">
        <title>Genome- and Community-Level Interaction Insights into Carbon Utilization and Element Cycling Functions of Hydrothermarchaeota in Hydrothermal Sediment.</title>
        <authorList>
            <person name="Zhou Z."/>
            <person name="Liu Y."/>
            <person name="Xu W."/>
            <person name="Pan J."/>
            <person name="Luo Z.H."/>
            <person name="Li M."/>
        </authorList>
    </citation>
    <scope>NUCLEOTIDE SEQUENCE [LARGE SCALE GENOMIC DNA]</scope>
    <source>
        <strain evidence="9">SpSt-902</strain>
    </source>
</reference>
<dbReference type="CDD" id="cd01639">
    <property type="entry name" value="IMPase"/>
    <property type="match status" value="1"/>
</dbReference>
<dbReference type="InterPro" id="IPR020550">
    <property type="entry name" value="Inositol_monophosphatase_CS"/>
</dbReference>
<dbReference type="SUPFAM" id="SSF56655">
    <property type="entry name" value="Carbohydrate phosphatase"/>
    <property type="match status" value="1"/>
</dbReference>
<evidence type="ECO:0000256" key="4">
    <source>
        <dbReference type="ARBA" id="ARBA00022723"/>
    </source>
</evidence>
<dbReference type="Gene3D" id="3.30.540.10">
    <property type="entry name" value="Fructose-1,6-Bisphosphatase, subunit A, domain 1"/>
    <property type="match status" value="1"/>
</dbReference>
<dbReference type="PANTHER" id="PTHR20854">
    <property type="entry name" value="INOSITOL MONOPHOSPHATASE"/>
    <property type="match status" value="1"/>
</dbReference>
<dbReference type="GO" id="GO:0007165">
    <property type="term" value="P:signal transduction"/>
    <property type="evidence" value="ECO:0007669"/>
    <property type="project" value="TreeGrafter"/>
</dbReference>
<dbReference type="InterPro" id="IPR000760">
    <property type="entry name" value="Inositol_monophosphatase-like"/>
</dbReference>
<dbReference type="EC" id="3.1.3.25" evidence="8"/>
<evidence type="ECO:0000256" key="3">
    <source>
        <dbReference type="ARBA" id="ARBA00009759"/>
    </source>
</evidence>
<evidence type="ECO:0000256" key="7">
    <source>
        <dbReference type="PIRSR" id="PIRSR600760-2"/>
    </source>
</evidence>
<evidence type="ECO:0000256" key="5">
    <source>
        <dbReference type="ARBA" id="ARBA00022801"/>
    </source>
</evidence>
<feature type="binding site" evidence="7">
    <location>
        <position position="214"/>
    </location>
    <ligand>
        <name>Mg(2+)</name>
        <dbReference type="ChEBI" id="CHEBI:18420"/>
        <label>1</label>
        <note>catalytic</note>
    </ligand>
</feature>
<dbReference type="GO" id="GO:0046872">
    <property type="term" value="F:metal ion binding"/>
    <property type="evidence" value="ECO:0007669"/>
    <property type="project" value="UniProtKB-KW"/>
</dbReference>
<dbReference type="PROSITE" id="PS00630">
    <property type="entry name" value="IMP_2"/>
    <property type="match status" value="1"/>
</dbReference>